<keyword evidence="3" id="KW-1185">Reference proteome</keyword>
<dbReference type="Proteomes" id="UP001434883">
    <property type="component" value="Unassembled WGS sequence"/>
</dbReference>
<keyword evidence="1" id="KW-0853">WD repeat</keyword>
<name>A0ABV0R9G8_9TELE</name>
<comment type="caution">
    <text evidence="2">The sequence shown here is derived from an EMBL/GenBank/DDBJ whole genome shotgun (WGS) entry which is preliminary data.</text>
</comment>
<evidence type="ECO:0000313" key="3">
    <source>
        <dbReference type="Proteomes" id="UP001434883"/>
    </source>
</evidence>
<sequence length="210" mass="23876">MKWSPNGQILLTCAKEETVKLWAPLYCDSGQGSGWCCLQSLRHPSLVNGVAWCDLPGRGPKPLNMLAMYVCSACQRLDILRICRFTCYSLSLRLHHLHLVLSRSGFQDVLVVNCSKEFMASNHVLATCRTALKKQGVVGLNMAPCMRAFLERLPVMLQEQYTYEKVLELGWVSPNFLIHSSCSLFCSQGVLQVFQRSFRCFLLSRSWFRC</sequence>
<organism evidence="2 3">
    <name type="scientific">Xenoophorus captivus</name>
    <dbReference type="NCBI Taxonomy" id="1517983"/>
    <lineage>
        <taxon>Eukaryota</taxon>
        <taxon>Metazoa</taxon>
        <taxon>Chordata</taxon>
        <taxon>Craniata</taxon>
        <taxon>Vertebrata</taxon>
        <taxon>Euteleostomi</taxon>
        <taxon>Actinopterygii</taxon>
        <taxon>Neopterygii</taxon>
        <taxon>Teleostei</taxon>
        <taxon>Neoteleostei</taxon>
        <taxon>Acanthomorphata</taxon>
        <taxon>Ovalentaria</taxon>
        <taxon>Atherinomorphae</taxon>
        <taxon>Cyprinodontiformes</taxon>
        <taxon>Goodeidae</taxon>
        <taxon>Xenoophorus</taxon>
    </lineage>
</organism>
<accession>A0ABV0R9G8</accession>
<evidence type="ECO:0000256" key="1">
    <source>
        <dbReference type="PROSITE-ProRule" id="PRU00221"/>
    </source>
</evidence>
<dbReference type="Gene3D" id="2.130.10.10">
    <property type="entry name" value="YVTN repeat-like/Quinoprotein amine dehydrogenase"/>
    <property type="match status" value="1"/>
</dbReference>
<feature type="repeat" description="WD" evidence="1">
    <location>
        <begin position="1"/>
        <end position="22"/>
    </location>
</feature>
<evidence type="ECO:0000313" key="2">
    <source>
        <dbReference type="EMBL" id="MEQ2204789.1"/>
    </source>
</evidence>
<proteinExistence type="predicted"/>
<reference evidence="2 3" key="1">
    <citation type="submission" date="2021-06" db="EMBL/GenBank/DDBJ databases">
        <authorList>
            <person name="Palmer J.M."/>
        </authorList>
    </citation>
    <scope>NUCLEOTIDE SEQUENCE [LARGE SCALE GENOMIC DNA]</scope>
    <source>
        <strain evidence="2 3">XC_2019</strain>
        <tissue evidence="2">Muscle</tissue>
    </source>
</reference>
<dbReference type="PROSITE" id="PS50082">
    <property type="entry name" value="WD_REPEATS_2"/>
    <property type="match status" value="1"/>
</dbReference>
<dbReference type="EMBL" id="JAHRIN010037505">
    <property type="protein sequence ID" value="MEQ2204789.1"/>
    <property type="molecule type" value="Genomic_DNA"/>
</dbReference>
<gene>
    <name evidence="2" type="ORF">XENOCAPTIV_018529</name>
</gene>
<dbReference type="InterPro" id="IPR036322">
    <property type="entry name" value="WD40_repeat_dom_sf"/>
</dbReference>
<protein>
    <submittedName>
        <fullName evidence="2">Uncharacterized protein</fullName>
    </submittedName>
</protein>
<dbReference type="SUPFAM" id="SSF50978">
    <property type="entry name" value="WD40 repeat-like"/>
    <property type="match status" value="1"/>
</dbReference>
<dbReference type="PROSITE" id="PS50294">
    <property type="entry name" value="WD_REPEATS_REGION"/>
    <property type="match status" value="1"/>
</dbReference>
<dbReference type="InterPro" id="IPR001680">
    <property type="entry name" value="WD40_rpt"/>
</dbReference>
<dbReference type="InterPro" id="IPR015943">
    <property type="entry name" value="WD40/YVTN_repeat-like_dom_sf"/>
</dbReference>